<comment type="caution">
    <text evidence="10">The sequence shown here is derived from an EMBL/GenBank/DDBJ whole genome shotgun (WGS) entry which is preliminary data.</text>
</comment>
<evidence type="ECO:0000256" key="8">
    <source>
        <dbReference type="ARBA" id="ARBA00023136"/>
    </source>
</evidence>
<dbReference type="Proteomes" id="UP001210211">
    <property type="component" value="Unassembled WGS sequence"/>
</dbReference>
<dbReference type="PANTHER" id="PTHR37247:SF1">
    <property type="entry name" value="TRANSMEMBRANE PROTEIN"/>
    <property type="match status" value="1"/>
</dbReference>
<evidence type="ECO:0000256" key="5">
    <source>
        <dbReference type="ARBA" id="ARBA00022927"/>
    </source>
</evidence>
<dbReference type="PANTHER" id="PTHR37247">
    <property type="entry name" value="TRANSMEMBRANE PROTEIN"/>
    <property type="match status" value="1"/>
</dbReference>
<reference evidence="10 11" key="1">
    <citation type="journal article" date="2022" name="Cell">
        <title>Repeat-based holocentromeres influence genome architecture and karyotype evolution.</title>
        <authorList>
            <person name="Hofstatter P.G."/>
            <person name="Thangavel G."/>
            <person name="Lux T."/>
            <person name="Neumann P."/>
            <person name="Vondrak T."/>
            <person name="Novak P."/>
            <person name="Zhang M."/>
            <person name="Costa L."/>
            <person name="Castellani M."/>
            <person name="Scott A."/>
            <person name="Toegelov H."/>
            <person name="Fuchs J."/>
            <person name="Mata-Sucre Y."/>
            <person name="Dias Y."/>
            <person name="Vanzela A.L.L."/>
            <person name="Huettel B."/>
            <person name="Almeida C.C.S."/>
            <person name="Simkova H."/>
            <person name="Souza G."/>
            <person name="Pedrosa-Harand A."/>
            <person name="Macas J."/>
            <person name="Mayer K.F.X."/>
            <person name="Houben A."/>
            <person name="Marques A."/>
        </authorList>
    </citation>
    <scope>NUCLEOTIDE SEQUENCE [LARGE SCALE GENOMIC DNA]</scope>
    <source>
        <strain evidence="10">RhyTen1mFocal</strain>
    </source>
</reference>
<evidence type="ECO:0000256" key="7">
    <source>
        <dbReference type="ARBA" id="ARBA00023010"/>
    </source>
</evidence>
<keyword evidence="8 9" id="KW-0472">Membrane</keyword>
<gene>
    <name evidence="10" type="ORF">LUZ61_009624</name>
</gene>
<evidence type="ECO:0000256" key="6">
    <source>
        <dbReference type="ARBA" id="ARBA00022989"/>
    </source>
</evidence>
<evidence type="ECO:0000256" key="4">
    <source>
        <dbReference type="ARBA" id="ARBA00022692"/>
    </source>
</evidence>
<dbReference type="GO" id="GO:0006886">
    <property type="term" value="P:intracellular protein transport"/>
    <property type="evidence" value="ECO:0007669"/>
    <property type="project" value="InterPro"/>
</dbReference>
<dbReference type="Gene3D" id="1.20.5.1030">
    <property type="entry name" value="Preprotein translocase secy subunit"/>
    <property type="match status" value="1"/>
</dbReference>
<dbReference type="Pfam" id="PF00584">
    <property type="entry name" value="SecE"/>
    <property type="match status" value="1"/>
</dbReference>
<keyword evidence="3" id="KW-0813">Transport</keyword>
<dbReference type="GO" id="GO:0006605">
    <property type="term" value="P:protein targeting"/>
    <property type="evidence" value="ECO:0007669"/>
    <property type="project" value="InterPro"/>
</dbReference>
<accession>A0AAD5ZXJ8</accession>
<organism evidence="10 11">
    <name type="scientific">Rhynchospora tenuis</name>
    <dbReference type="NCBI Taxonomy" id="198213"/>
    <lineage>
        <taxon>Eukaryota</taxon>
        <taxon>Viridiplantae</taxon>
        <taxon>Streptophyta</taxon>
        <taxon>Embryophyta</taxon>
        <taxon>Tracheophyta</taxon>
        <taxon>Spermatophyta</taxon>
        <taxon>Magnoliopsida</taxon>
        <taxon>Liliopsida</taxon>
        <taxon>Poales</taxon>
        <taxon>Cyperaceae</taxon>
        <taxon>Cyperoideae</taxon>
        <taxon>Rhynchosporeae</taxon>
        <taxon>Rhynchospora</taxon>
    </lineage>
</organism>
<sequence>MYTACSTPQCSGLFLFRRFQPLLPIQRVSKAKIPLIKVSGPIIRQALPLPCLKACAATGRDGIQNVYSDNGFDHEPFWLSLIKDIGRSLRALFQFLAEQPSQLKYIEWPSFQSTLKTATLTLVIVVFLIVALCSVDSALCCILALLSRKSA</sequence>
<dbReference type="GO" id="GO:0016020">
    <property type="term" value="C:membrane"/>
    <property type="evidence" value="ECO:0007669"/>
    <property type="project" value="UniProtKB-SubCell"/>
</dbReference>
<evidence type="ECO:0008006" key="12">
    <source>
        <dbReference type="Google" id="ProtNLM"/>
    </source>
</evidence>
<feature type="transmembrane region" description="Helical" evidence="9">
    <location>
        <begin position="120"/>
        <end position="146"/>
    </location>
</feature>
<dbReference type="EMBL" id="JAMRDG010000001">
    <property type="protein sequence ID" value="KAJ3705919.1"/>
    <property type="molecule type" value="Genomic_DNA"/>
</dbReference>
<name>A0AAD5ZXJ8_9POAL</name>
<keyword evidence="7" id="KW-0811">Translocation</keyword>
<keyword evidence="5" id="KW-0653">Protein transport</keyword>
<evidence type="ECO:0000256" key="9">
    <source>
        <dbReference type="SAM" id="Phobius"/>
    </source>
</evidence>
<proteinExistence type="inferred from homology"/>
<dbReference type="InterPro" id="IPR038379">
    <property type="entry name" value="SecE_sf"/>
</dbReference>
<dbReference type="InterPro" id="IPR001901">
    <property type="entry name" value="Translocase_SecE/Sec61-g"/>
</dbReference>
<keyword evidence="4 9" id="KW-0812">Transmembrane</keyword>
<evidence type="ECO:0000313" key="10">
    <source>
        <dbReference type="EMBL" id="KAJ3705919.1"/>
    </source>
</evidence>
<evidence type="ECO:0000256" key="2">
    <source>
        <dbReference type="ARBA" id="ARBA00008274"/>
    </source>
</evidence>
<comment type="subcellular location">
    <subcellularLocation>
        <location evidence="1">Membrane</location>
    </subcellularLocation>
</comment>
<comment type="similarity">
    <text evidence="2">Belongs to the SecE/SEC61-gamma family.</text>
</comment>
<evidence type="ECO:0000313" key="11">
    <source>
        <dbReference type="Proteomes" id="UP001210211"/>
    </source>
</evidence>
<protein>
    <recommendedName>
        <fullName evidence="12">Protein translocase subunit SecE</fullName>
    </recommendedName>
</protein>
<dbReference type="AlphaFoldDB" id="A0AAD5ZXJ8"/>
<keyword evidence="6 9" id="KW-1133">Transmembrane helix</keyword>
<evidence type="ECO:0000256" key="1">
    <source>
        <dbReference type="ARBA" id="ARBA00004370"/>
    </source>
</evidence>
<keyword evidence="11" id="KW-1185">Reference proteome</keyword>
<evidence type="ECO:0000256" key="3">
    <source>
        <dbReference type="ARBA" id="ARBA00022448"/>
    </source>
</evidence>